<organism evidence="7 8">
    <name type="scientific">Nitratireductor indicus C115</name>
    <dbReference type="NCBI Taxonomy" id="1231190"/>
    <lineage>
        <taxon>Bacteria</taxon>
        <taxon>Pseudomonadati</taxon>
        <taxon>Pseudomonadota</taxon>
        <taxon>Alphaproteobacteria</taxon>
        <taxon>Hyphomicrobiales</taxon>
        <taxon>Phyllobacteriaceae</taxon>
        <taxon>Nitratireductor</taxon>
    </lineage>
</organism>
<gene>
    <name evidence="7" type="ORF">NA8A_07049</name>
</gene>
<feature type="compositionally biased region" description="Polar residues" evidence="5">
    <location>
        <begin position="256"/>
        <end position="265"/>
    </location>
</feature>
<reference evidence="7 8" key="1">
    <citation type="journal article" date="2012" name="J. Bacteriol.">
        <title>Genome Sequence of Nitratireductor indicus Type Strain C115.</title>
        <authorList>
            <person name="Lai Q."/>
            <person name="Li G."/>
            <person name="Yu Z."/>
            <person name="Shao Z."/>
        </authorList>
    </citation>
    <scope>NUCLEOTIDE SEQUENCE [LARGE SCALE GENOMIC DNA]</scope>
    <source>
        <strain evidence="7 8">C115</strain>
    </source>
</reference>
<dbReference type="PATRIC" id="fig|1231190.3.peg.1480"/>
<dbReference type="Gene3D" id="3.40.1410.10">
    <property type="entry name" value="Chorismate lyase-like"/>
    <property type="match status" value="1"/>
</dbReference>
<dbReference type="SUPFAM" id="SSF46785">
    <property type="entry name" value="Winged helix' DNA-binding domain"/>
    <property type="match status" value="1"/>
</dbReference>
<dbReference type="Pfam" id="PF07702">
    <property type="entry name" value="UTRA"/>
    <property type="match status" value="1"/>
</dbReference>
<keyword evidence="1" id="KW-0805">Transcription regulation</keyword>
<dbReference type="InterPro" id="IPR010248">
    <property type="entry name" value="His_ut_repres"/>
</dbReference>
<dbReference type="AlphaFoldDB" id="K2N6I1"/>
<dbReference type="Proteomes" id="UP000007374">
    <property type="component" value="Unassembled WGS sequence"/>
</dbReference>
<evidence type="ECO:0000313" key="8">
    <source>
        <dbReference type="Proteomes" id="UP000007374"/>
    </source>
</evidence>
<dbReference type="STRING" id="721133.SAMN05216176_105109"/>
<keyword evidence="8" id="KW-1185">Reference proteome</keyword>
<dbReference type="InterPro" id="IPR036388">
    <property type="entry name" value="WH-like_DNA-bd_sf"/>
</dbReference>
<evidence type="ECO:0000313" key="7">
    <source>
        <dbReference type="EMBL" id="EKF43073.1"/>
    </source>
</evidence>
<evidence type="ECO:0000259" key="6">
    <source>
        <dbReference type="PROSITE" id="PS50949"/>
    </source>
</evidence>
<dbReference type="OrthoDB" id="9808698at2"/>
<name>K2N6I1_9HYPH</name>
<dbReference type="InterPro" id="IPR050679">
    <property type="entry name" value="Bact_HTH_transcr_reg"/>
</dbReference>
<dbReference type="Pfam" id="PF00392">
    <property type="entry name" value="GntR"/>
    <property type="match status" value="1"/>
</dbReference>
<dbReference type="GO" id="GO:0006547">
    <property type="term" value="P:L-histidine metabolic process"/>
    <property type="evidence" value="ECO:0007669"/>
    <property type="project" value="UniProtKB-UniRule"/>
</dbReference>
<comment type="caution">
    <text evidence="7">The sequence shown here is derived from an EMBL/GenBank/DDBJ whole genome shotgun (WGS) entry which is preliminary data.</text>
</comment>
<dbReference type="NCBIfam" id="TIGR02018">
    <property type="entry name" value="his_ut_repres"/>
    <property type="match status" value="1"/>
</dbReference>
<feature type="region of interest" description="Disordered" evidence="5">
    <location>
        <begin position="240"/>
        <end position="265"/>
    </location>
</feature>
<evidence type="ECO:0000256" key="1">
    <source>
        <dbReference type="ARBA" id="ARBA00023015"/>
    </source>
</evidence>
<evidence type="ECO:0000256" key="5">
    <source>
        <dbReference type="SAM" id="MobiDB-lite"/>
    </source>
</evidence>
<dbReference type="PRINTS" id="PR00035">
    <property type="entry name" value="HTHGNTR"/>
</dbReference>
<keyword evidence="2" id="KW-0238">DNA-binding</keyword>
<protein>
    <recommendedName>
        <fullName evidence="4">Histidine utilization repressor</fullName>
    </recommendedName>
</protein>
<feature type="domain" description="HTH gntR-type" evidence="6">
    <location>
        <begin position="14"/>
        <end position="82"/>
    </location>
</feature>
<evidence type="ECO:0000256" key="2">
    <source>
        <dbReference type="ARBA" id="ARBA00023125"/>
    </source>
</evidence>
<dbReference type="CDD" id="cd07377">
    <property type="entry name" value="WHTH_GntR"/>
    <property type="match status" value="1"/>
</dbReference>
<dbReference type="GO" id="GO:0003700">
    <property type="term" value="F:DNA-binding transcription factor activity"/>
    <property type="evidence" value="ECO:0007669"/>
    <property type="project" value="UniProtKB-UniRule"/>
</dbReference>
<evidence type="ECO:0000256" key="4">
    <source>
        <dbReference type="NCBIfam" id="TIGR02018"/>
    </source>
</evidence>
<dbReference type="InterPro" id="IPR011663">
    <property type="entry name" value="UTRA"/>
</dbReference>
<dbReference type="SUPFAM" id="SSF64288">
    <property type="entry name" value="Chorismate lyase-like"/>
    <property type="match status" value="1"/>
</dbReference>
<dbReference type="PANTHER" id="PTHR44846:SF16">
    <property type="entry name" value="TRANSCRIPTIONAL REGULATOR PHNF-RELATED"/>
    <property type="match status" value="1"/>
</dbReference>
<dbReference type="PROSITE" id="PS50949">
    <property type="entry name" value="HTH_GNTR"/>
    <property type="match status" value="1"/>
</dbReference>
<dbReference type="EMBL" id="AMSI01000004">
    <property type="protein sequence ID" value="EKF43073.1"/>
    <property type="molecule type" value="Genomic_DNA"/>
</dbReference>
<dbReference type="Gene3D" id="1.10.10.10">
    <property type="entry name" value="Winged helix-like DNA-binding domain superfamily/Winged helix DNA-binding domain"/>
    <property type="match status" value="1"/>
</dbReference>
<sequence length="265" mass="29579">MIPIGGNVVSQPGQPLYEQIKSVIEKRIQQQEWPADFQVPGEETLAEEFGASRLTVRRALRELQTEGMLVRVQGRGTFVIGPRMQCAIFNLQDVSEEIEEGGGVHLSKVISLETLPSDNSLANLLPVGPDGSVYHSRLLHLEDGTPIQLEDRFVNAALAPDYIKQDFTRITPHAYLLGATEVTFVDNTIRAIRPDEEARALLQVDANQPCLLLDRRTWYGDIPVTRSRFLYPGDRYRLRSSHEASATQGAPRPAVTPSNASRRIR</sequence>
<dbReference type="InterPro" id="IPR036390">
    <property type="entry name" value="WH_DNA-bd_sf"/>
</dbReference>
<dbReference type="eggNOG" id="COG2188">
    <property type="taxonomic scope" value="Bacteria"/>
</dbReference>
<proteinExistence type="predicted"/>
<dbReference type="PANTHER" id="PTHR44846">
    <property type="entry name" value="MANNOSYL-D-GLYCERATE TRANSPORT/METABOLISM SYSTEM REPRESSOR MNGR-RELATED"/>
    <property type="match status" value="1"/>
</dbReference>
<dbReference type="FunFam" id="1.10.10.10:FF:000079">
    <property type="entry name" value="GntR family transcriptional regulator"/>
    <property type="match status" value="1"/>
</dbReference>
<dbReference type="SMART" id="SM00866">
    <property type="entry name" value="UTRA"/>
    <property type="match status" value="1"/>
</dbReference>
<dbReference type="RefSeq" id="WP_009756227.1">
    <property type="nucleotide sequence ID" value="NZ_AMSI01000004.1"/>
</dbReference>
<dbReference type="InterPro" id="IPR028978">
    <property type="entry name" value="Chorismate_lyase_/UTRA_dom_sf"/>
</dbReference>
<dbReference type="InterPro" id="IPR000524">
    <property type="entry name" value="Tscrpt_reg_HTH_GntR"/>
</dbReference>
<evidence type="ECO:0000256" key="3">
    <source>
        <dbReference type="ARBA" id="ARBA00023163"/>
    </source>
</evidence>
<dbReference type="SMART" id="SM00345">
    <property type="entry name" value="HTH_GNTR"/>
    <property type="match status" value="1"/>
</dbReference>
<dbReference type="GO" id="GO:0045892">
    <property type="term" value="P:negative regulation of DNA-templated transcription"/>
    <property type="evidence" value="ECO:0007669"/>
    <property type="project" value="UniProtKB-UniRule"/>
</dbReference>
<keyword evidence="3" id="KW-0804">Transcription</keyword>
<dbReference type="GO" id="GO:0003677">
    <property type="term" value="F:DNA binding"/>
    <property type="evidence" value="ECO:0007669"/>
    <property type="project" value="UniProtKB-UniRule"/>
</dbReference>
<accession>K2N6I1</accession>